<name>A0A392RGF4_9FABA</name>
<protein>
    <submittedName>
        <fullName evidence="2">Uncharacterized protein</fullName>
    </submittedName>
</protein>
<dbReference type="EMBL" id="LXQA010220410">
    <property type="protein sequence ID" value="MCI35114.1"/>
    <property type="molecule type" value="Genomic_DNA"/>
</dbReference>
<evidence type="ECO:0000313" key="2">
    <source>
        <dbReference type="EMBL" id="MCI35114.1"/>
    </source>
</evidence>
<dbReference type="AlphaFoldDB" id="A0A392RGF4"/>
<feature type="region of interest" description="Disordered" evidence="1">
    <location>
        <begin position="1"/>
        <end position="20"/>
    </location>
</feature>
<proteinExistence type="predicted"/>
<organism evidence="2 3">
    <name type="scientific">Trifolium medium</name>
    <dbReference type="NCBI Taxonomy" id="97028"/>
    <lineage>
        <taxon>Eukaryota</taxon>
        <taxon>Viridiplantae</taxon>
        <taxon>Streptophyta</taxon>
        <taxon>Embryophyta</taxon>
        <taxon>Tracheophyta</taxon>
        <taxon>Spermatophyta</taxon>
        <taxon>Magnoliopsida</taxon>
        <taxon>eudicotyledons</taxon>
        <taxon>Gunneridae</taxon>
        <taxon>Pentapetalae</taxon>
        <taxon>rosids</taxon>
        <taxon>fabids</taxon>
        <taxon>Fabales</taxon>
        <taxon>Fabaceae</taxon>
        <taxon>Papilionoideae</taxon>
        <taxon>50 kb inversion clade</taxon>
        <taxon>NPAAA clade</taxon>
        <taxon>Hologalegina</taxon>
        <taxon>IRL clade</taxon>
        <taxon>Trifolieae</taxon>
        <taxon>Trifolium</taxon>
    </lineage>
</organism>
<keyword evidence="3" id="KW-1185">Reference proteome</keyword>
<evidence type="ECO:0000256" key="1">
    <source>
        <dbReference type="SAM" id="MobiDB-lite"/>
    </source>
</evidence>
<evidence type="ECO:0000313" key="3">
    <source>
        <dbReference type="Proteomes" id="UP000265520"/>
    </source>
</evidence>
<comment type="caution">
    <text evidence="2">The sequence shown here is derived from an EMBL/GenBank/DDBJ whole genome shotgun (WGS) entry which is preliminary data.</text>
</comment>
<accession>A0A392RGF4</accession>
<dbReference type="Proteomes" id="UP000265520">
    <property type="component" value="Unassembled WGS sequence"/>
</dbReference>
<feature type="non-terminal residue" evidence="2">
    <location>
        <position position="57"/>
    </location>
</feature>
<reference evidence="2 3" key="1">
    <citation type="journal article" date="2018" name="Front. Plant Sci.">
        <title>Red Clover (Trifolium pratense) and Zigzag Clover (T. medium) - A Picture of Genomic Similarities and Differences.</title>
        <authorList>
            <person name="Dluhosova J."/>
            <person name="Istvanek J."/>
            <person name="Nedelnik J."/>
            <person name="Repkova J."/>
        </authorList>
    </citation>
    <scope>NUCLEOTIDE SEQUENCE [LARGE SCALE GENOMIC DNA]</scope>
    <source>
        <strain evidence="3">cv. 10/8</strain>
        <tissue evidence="2">Leaf</tissue>
    </source>
</reference>
<sequence>MNKEEAEAVASNKAVRSKRKKMNRFLSHLFAGRFAIKKKKKMNKEETEGVAVRTSNK</sequence>